<evidence type="ECO:0000256" key="6">
    <source>
        <dbReference type="ARBA" id="ARBA00023136"/>
    </source>
</evidence>
<dbReference type="PROSITE" id="PS50893">
    <property type="entry name" value="ABC_TRANSPORTER_2"/>
    <property type="match status" value="1"/>
</dbReference>
<dbReference type="GO" id="GO:0005524">
    <property type="term" value="F:ATP binding"/>
    <property type="evidence" value="ECO:0007669"/>
    <property type="project" value="UniProtKB-KW"/>
</dbReference>
<dbReference type="RefSeq" id="WP_142540371.1">
    <property type="nucleotide sequence ID" value="NZ_BMIE01000001.1"/>
</dbReference>
<keyword evidence="9" id="KW-1185">Reference proteome</keyword>
<name>A0A544SWZ7_9BACI</name>
<keyword evidence="4" id="KW-0547">Nucleotide-binding</keyword>
<dbReference type="SMART" id="SM00382">
    <property type="entry name" value="AAA"/>
    <property type="match status" value="1"/>
</dbReference>
<keyword evidence="6" id="KW-0472">Membrane</keyword>
<gene>
    <name evidence="8" type="ORF">FG382_18465</name>
</gene>
<evidence type="ECO:0000313" key="9">
    <source>
        <dbReference type="Proteomes" id="UP000317316"/>
    </source>
</evidence>
<evidence type="ECO:0000313" key="8">
    <source>
        <dbReference type="EMBL" id="TQR09730.1"/>
    </source>
</evidence>
<dbReference type="Pfam" id="PF00005">
    <property type="entry name" value="ABC_tran"/>
    <property type="match status" value="1"/>
</dbReference>
<dbReference type="PIRSF" id="PIRSF039085">
    <property type="entry name" value="ABC_ATPase_HisP"/>
    <property type="match status" value="1"/>
</dbReference>
<dbReference type="EMBL" id="VDGH01000012">
    <property type="protein sequence ID" value="TQR09730.1"/>
    <property type="molecule type" value="Genomic_DNA"/>
</dbReference>
<dbReference type="CDD" id="cd03262">
    <property type="entry name" value="ABC_HisP_GlnQ"/>
    <property type="match status" value="1"/>
</dbReference>
<evidence type="ECO:0000256" key="4">
    <source>
        <dbReference type="ARBA" id="ARBA00022741"/>
    </source>
</evidence>
<dbReference type="InterPro" id="IPR050086">
    <property type="entry name" value="MetN_ABC_transporter-like"/>
</dbReference>
<proteinExistence type="predicted"/>
<organism evidence="8 9">
    <name type="scientific">Psychrobacillus lasiicapitis</name>
    <dbReference type="NCBI Taxonomy" id="1636719"/>
    <lineage>
        <taxon>Bacteria</taxon>
        <taxon>Bacillati</taxon>
        <taxon>Bacillota</taxon>
        <taxon>Bacilli</taxon>
        <taxon>Bacillales</taxon>
        <taxon>Bacillaceae</taxon>
        <taxon>Psychrobacillus</taxon>
    </lineage>
</organism>
<keyword evidence="5 8" id="KW-0067">ATP-binding</keyword>
<dbReference type="AlphaFoldDB" id="A0A544SWZ7"/>
<keyword evidence="3" id="KW-1003">Cell membrane</keyword>
<evidence type="ECO:0000256" key="2">
    <source>
        <dbReference type="ARBA" id="ARBA00022448"/>
    </source>
</evidence>
<dbReference type="PANTHER" id="PTHR43166">
    <property type="entry name" value="AMINO ACID IMPORT ATP-BINDING PROTEIN"/>
    <property type="match status" value="1"/>
</dbReference>
<reference evidence="8 9" key="1">
    <citation type="submission" date="2019-05" db="EMBL/GenBank/DDBJ databases">
        <title>Psychrobacillus vulpis sp. nov., a new species isolated from feces of a red fox that inhabits in The Tablas de Daimiel Natural Park, Albacete, Spain.</title>
        <authorList>
            <person name="Rodriguez M."/>
            <person name="Reina J.C."/>
            <person name="Bejar V."/>
            <person name="Llamas I."/>
        </authorList>
    </citation>
    <scope>NUCLEOTIDE SEQUENCE [LARGE SCALE GENOMIC DNA]</scope>
    <source>
        <strain evidence="8 9">NEAU-3TGS17</strain>
    </source>
</reference>
<dbReference type="InterPro" id="IPR017871">
    <property type="entry name" value="ABC_transporter-like_CS"/>
</dbReference>
<dbReference type="InterPro" id="IPR003593">
    <property type="entry name" value="AAA+_ATPase"/>
</dbReference>
<dbReference type="InterPro" id="IPR030679">
    <property type="entry name" value="ABC_ATPase_HisP-typ"/>
</dbReference>
<dbReference type="SUPFAM" id="SSF52540">
    <property type="entry name" value="P-loop containing nucleoside triphosphate hydrolases"/>
    <property type="match status" value="1"/>
</dbReference>
<dbReference type="GO" id="GO:0015424">
    <property type="term" value="F:ABC-type amino acid transporter activity"/>
    <property type="evidence" value="ECO:0007669"/>
    <property type="project" value="InterPro"/>
</dbReference>
<comment type="subcellular location">
    <subcellularLocation>
        <location evidence="1">Cell membrane</location>
        <topology evidence="1">Peripheral membrane protein</topology>
    </subcellularLocation>
</comment>
<dbReference type="PANTHER" id="PTHR43166:SF35">
    <property type="entry name" value="L-CYSTINE IMPORT ATP-BINDING PROTEIN TCYN"/>
    <property type="match status" value="1"/>
</dbReference>
<dbReference type="InterPro" id="IPR003439">
    <property type="entry name" value="ABC_transporter-like_ATP-bd"/>
</dbReference>
<protein>
    <submittedName>
        <fullName evidence="8">Amino acid ABC transporter ATP-binding protein</fullName>
    </submittedName>
</protein>
<evidence type="ECO:0000256" key="3">
    <source>
        <dbReference type="ARBA" id="ARBA00022475"/>
    </source>
</evidence>
<dbReference type="GO" id="GO:0016887">
    <property type="term" value="F:ATP hydrolysis activity"/>
    <property type="evidence" value="ECO:0007669"/>
    <property type="project" value="InterPro"/>
</dbReference>
<evidence type="ECO:0000259" key="7">
    <source>
        <dbReference type="PROSITE" id="PS50893"/>
    </source>
</evidence>
<dbReference type="Gene3D" id="3.40.50.300">
    <property type="entry name" value="P-loop containing nucleotide triphosphate hydrolases"/>
    <property type="match status" value="1"/>
</dbReference>
<comment type="caution">
    <text evidence="8">The sequence shown here is derived from an EMBL/GenBank/DDBJ whole genome shotgun (WGS) entry which is preliminary data.</text>
</comment>
<dbReference type="InterPro" id="IPR027417">
    <property type="entry name" value="P-loop_NTPase"/>
</dbReference>
<accession>A0A544SWZ7</accession>
<dbReference type="PROSITE" id="PS00211">
    <property type="entry name" value="ABC_TRANSPORTER_1"/>
    <property type="match status" value="1"/>
</dbReference>
<feature type="domain" description="ABC transporter" evidence="7">
    <location>
        <begin position="2"/>
        <end position="239"/>
    </location>
</feature>
<evidence type="ECO:0000256" key="1">
    <source>
        <dbReference type="ARBA" id="ARBA00004202"/>
    </source>
</evidence>
<evidence type="ECO:0000256" key="5">
    <source>
        <dbReference type="ARBA" id="ARBA00022840"/>
    </source>
</evidence>
<dbReference type="FunFam" id="3.40.50.300:FF:000020">
    <property type="entry name" value="Amino acid ABC transporter ATP-binding component"/>
    <property type="match status" value="1"/>
</dbReference>
<sequence>MISISNLHKKFGKNEVLKGINIQIDKGDVISILGPSGSGKTTLLRCLNYLERPDEGTITIDDVTIHSKKVHKKDVYQLRRKSAMVFQSYNLFQHKTVLQNVMEGLVIVQKVNVKEAREIALEMLKKVGLEQKVDAYPLQLSGGQQQRVGIARALALNPEVILFDEPTSALDPELVGEVLDVIRKISREGITMIIVTHEMNFAREVSNRVIFMDDGVVVEEGVPNDIFRTPKEDRTKQFLKRMTPELEYSI</sequence>
<dbReference type="Proteomes" id="UP000317316">
    <property type="component" value="Unassembled WGS sequence"/>
</dbReference>
<dbReference type="OrthoDB" id="9802185at2"/>
<dbReference type="GO" id="GO:0005886">
    <property type="term" value="C:plasma membrane"/>
    <property type="evidence" value="ECO:0007669"/>
    <property type="project" value="UniProtKB-SubCell"/>
</dbReference>
<keyword evidence="2" id="KW-0813">Transport</keyword>